<keyword evidence="1 2" id="KW-0732">Signal</keyword>
<dbReference type="PANTHER" id="PTHR35038:SF8">
    <property type="entry name" value="C-TYPE POLYHEME CYTOCHROME OMCC"/>
    <property type="match status" value="1"/>
</dbReference>
<keyword evidence="5" id="KW-1185">Reference proteome</keyword>
<proteinExistence type="predicted"/>
<reference evidence="4 5" key="1">
    <citation type="journal article" date="2018" name="ISME J.">
        <title>Endosymbiont genomes yield clues of tubeworm success.</title>
        <authorList>
            <person name="Li Y."/>
            <person name="Liles M.R."/>
            <person name="Halanych K.M."/>
        </authorList>
    </citation>
    <scope>NUCLEOTIDE SEQUENCE [LARGE SCALE GENOMIC DNA]</scope>
    <source>
        <strain evidence="4">A1464</strain>
    </source>
</reference>
<protein>
    <recommendedName>
        <fullName evidence="3">Cytochrome c-552/4 domain-containing protein</fullName>
    </recommendedName>
</protein>
<evidence type="ECO:0000256" key="1">
    <source>
        <dbReference type="ARBA" id="ARBA00022729"/>
    </source>
</evidence>
<feature type="chain" id="PRO_5016722786" description="Cytochrome c-552/4 domain-containing protein" evidence="2">
    <location>
        <begin position="25"/>
        <end position="764"/>
    </location>
</feature>
<name>A0A370DIA6_9GAMM</name>
<organism evidence="4 5">
    <name type="scientific">endosymbiont of Galathealinum brachiosum</name>
    <dbReference type="NCBI Taxonomy" id="2200906"/>
    <lineage>
        <taxon>Bacteria</taxon>
        <taxon>Pseudomonadati</taxon>
        <taxon>Pseudomonadota</taxon>
        <taxon>Gammaproteobacteria</taxon>
        <taxon>sulfur-oxidizing symbionts</taxon>
    </lineage>
</organism>
<dbReference type="Pfam" id="PF13435">
    <property type="entry name" value="Cytochrome_C554"/>
    <property type="match status" value="1"/>
</dbReference>
<dbReference type="Gene3D" id="1.10.1130.10">
    <property type="entry name" value="Flavocytochrome C3, Chain A"/>
    <property type="match status" value="1"/>
</dbReference>
<dbReference type="InterPro" id="IPR036280">
    <property type="entry name" value="Multihaem_cyt_sf"/>
</dbReference>
<feature type="signal peptide" evidence="2">
    <location>
        <begin position="1"/>
        <end position="24"/>
    </location>
</feature>
<gene>
    <name evidence="4" type="ORF">DIZ80_04095</name>
</gene>
<dbReference type="SUPFAM" id="SSF48695">
    <property type="entry name" value="Multiheme cytochromes"/>
    <property type="match status" value="1"/>
</dbReference>
<evidence type="ECO:0000256" key="2">
    <source>
        <dbReference type="SAM" id="SignalP"/>
    </source>
</evidence>
<evidence type="ECO:0000313" key="4">
    <source>
        <dbReference type="EMBL" id="RDH84658.1"/>
    </source>
</evidence>
<dbReference type="AlphaFoldDB" id="A0A370DIA6"/>
<feature type="domain" description="Cytochrome c-552/4" evidence="3">
    <location>
        <begin position="56"/>
        <end position="131"/>
    </location>
</feature>
<sequence>MKLMKSVGFVLTSIILLFPQLSFANEGRTQLSGPGEAEVIAGTGYTHTLFDSADNKCQHCHNDLYDTWKTSMHAKSWKDPIFQSKYQDFLRLQASKIGAVGPTGVYKEGTIQKTGQVCIKCHAPTAYYSGDYKITLTEVGDQNENANAFDEAKSLQSNLAPAYNADLEATVTSMAKTGKVYTVSYHVGNKHNREGINCSYCHSVETVRMMNDVDGDLGQYTLKNPMKMGPIGPLVRSAGDTLHYSPDASTADMNAFFALIGPEKYQSISHTPKEAAEFDIAKKADGRYTMKGLKTGCETTDEDGNCTSGYYTGGPYYGPHGVTGLDNSRDDDLADRASLVKGEFMAAVEAADGDKSESKHQFAAYGKALCLSCHQRSSLMLNPESNGISGVQPTDDQFLELCSTWTAMSDGVGNNFEDSNTSPKCQKCHMEPLANKTVLHKWDDTNSLFTAEDGVTKHFDPTSGVGPVAEGYLNNHAFMGANKADFGLTKIKTGFESGMDVEAGNNKLKVKTYLQNKTAHMFPGAHPMRRVLTRVIVTDANGNKLSLKKAKGKSKFYDVTNQVAVLPGNTILTGHETVEVDYDEAREINIQGYTADLSSNNETVYSQFMDGTLVDWVSPDATVTGSSAVETAPGVWAVKGVTTVKKITDIEGTADHFTRIYGRETGKRMGDGTHVVRPGFDSNIATDNRLKPNENEQYTVSYDTEDAVYPLTVKYKVYYMKKGASGKFPTAADGFLNTSLPASTLKKLAIYEAYSSEVVVETKD</sequence>
<evidence type="ECO:0000259" key="3">
    <source>
        <dbReference type="Pfam" id="PF13435"/>
    </source>
</evidence>
<comment type="caution">
    <text evidence="4">The sequence shown here is derived from an EMBL/GenBank/DDBJ whole genome shotgun (WGS) entry which is preliminary data.</text>
</comment>
<dbReference type="InterPro" id="IPR051829">
    <property type="entry name" value="Multiheme_Cytochr_ET"/>
</dbReference>
<accession>A0A370DIA6</accession>
<evidence type="ECO:0000313" key="5">
    <source>
        <dbReference type="Proteomes" id="UP000254266"/>
    </source>
</evidence>
<dbReference type="InterPro" id="IPR023155">
    <property type="entry name" value="Cyt_c-552/4"/>
</dbReference>
<dbReference type="Proteomes" id="UP000254266">
    <property type="component" value="Unassembled WGS sequence"/>
</dbReference>
<dbReference type="PANTHER" id="PTHR35038">
    <property type="entry name" value="DISSIMILATORY SULFITE REDUCTASE SIRA"/>
    <property type="match status" value="1"/>
</dbReference>
<dbReference type="EMBL" id="QFXC01000007">
    <property type="protein sequence ID" value="RDH84658.1"/>
    <property type="molecule type" value="Genomic_DNA"/>
</dbReference>